<accession>A0A4C1ZG42</accession>
<organism evidence="1 2">
    <name type="scientific">Eumeta variegata</name>
    <name type="common">Bagworm moth</name>
    <name type="synonym">Eumeta japonica</name>
    <dbReference type="NCBI Taxonomy" id="151549"/>
    <lineage>
        <taxon>Eukaryota</taxon>
        <taxon>Metazoa</taxon>
        <taxon>Ecdysozoa</taxon>
        <taxon>Arthropoda</taxon>
        <taxon>Hexapoda</taxon>
        <taxon>Insecta</taxon>
        <taxon>Pterygota</taxon>
        <taxon>Neoptera</taxon>
        <taxon>Endopterygota</taxon>
        <taxon>Lepidoptera</taxon>
        <taxon>Glossata</taxon>
        <taxon>Ditrysia</taxon>
        <taxon>Tineoidea</taxon>
        <taxon>Psychidae</taxon>
        <taxon>Oiketicinae</taxon>
        <taxon>Eumeta</taxon>
    </lineage>
</organism>
<protein>
    <submittedName>
        <fullName evidence="1">Uncharacterized protein</fullName>
    </submittedName>
</protein>
<evidence type="ECO:0000313" key="2">
    <source>
        <dbReference type="Proteomes" id="UP000299102"/>
    </source>
</evidence>
<dbReference type="Proteomes" id="UP000299102">
    <property type="component" value="Unassembled WGS sequence"/>
</dbReference>
<reference evidence="1 2" key="1">
    <citation type="journal article" date="2019" name="Commun. Biol.">
        <title>The bagworm genome reveals a unique fibroin gene that provides high tensile strength.</title>
        <authorList>
            <person name="Kono N."/>
            <person name="Nakamura H."/>
            <person name="Ohtoshi R."/>
            <person name="Tomita M."/>
            <person name="Numata K."/>
            <person name="Arakawa K."/>
        </authorList>
    </citation>
    <scope>NUCLEOTIDE SEQUENCE [LARGE SCALE GENOMIC DNA]</scope>
</reference>
<sequence>MSYVLGLRGQSRDEKLGSLCKAYPSATVENVKQQFTAIESTSLEKDGHASATPLKLRTAVIAYCKGGPRARLPPVLHHKQSSKRSRISEYLLLMLTWYLPLCIPEKKVLDGQITDGQTDDDIILPLEIRNPKNVVLENESQC</sequence>
<dbReference type="EMBL" id="BGZK01001747">
    <property type="protein sequence ID" value="GBP85587.1"/>
    <property type="molecule type" value="Genomic_DNA"/>
</dbReference>
<dbReference type="AlphaFoldDB" id="A0A4C1ZG42"/>
<name>A0A4C1ZG42_EUMVA</name>
<evidence type="ECO:0000313" key="1">
    <source>
        <dbReference type="EMBL" id="GBP85587.1"/>
    </source>
</evidence>
<comment type="caution">
    <text evidence="1">The sequence shown here is derived from an EMBL/GenBank/DDBJ whole genome shotgun (WGS) entry which is preliminary data.</text>
</comment>
<keyword evidence="2" id="KW-1185">Reference proteome</keyword>
<proteinExistence type="predicted"/>
<gene>
    <name evidence="1" type="ORF">EVAR_50561_1</name>
</gene>